<dbReference type="Proteomes" id="UP000799324">
    <property type="component" value="Unassembled WGS sequence"/>
</dbReference>
<evidence type="ECO:0000313" key="2">
    <source>
        <dbReference type="EMBL" id="KAF2650344.1"/>
    </source>
</evidence>
<name>A0A6A6SVV2_9PLEO</name>
<proteinExistence type="predicted"/>
<accession>A0A6A6SVV2</accession>
<keyword evidence="3" id="KW-1185">Reference proteome</keyword>
<dbReference type="EMBL" id="MU004458">
    <property type="protein sequence ID" value="KAF2650344.1"/>
    <property type="molecule type" value="Genomic_DNA"/>
</dbReference>
<sequence length="511" mass="57476">MLSSVPIDLCALIDEGLSIERPESHLNTADLTMIRQFLTQCSTGHESCSQASSGFMPTRLIDIQGKPATLRLIESASLGHQVRYATLSYCWGKPRPGQDCYQTTASNLADRLHVFVLAEQPPTIQDAIRVARTLDIGYLWVDALCILQGDKADWEREGSAMNNVYRNAYLTIVPAASHSVWDGFLTRTSIVNELSLVSTPDARSRSLVLGYPHPSPPSVSVRLPWYQRAWTLQELALSTRVLYFTRDAIYVECLSVRDEPTFELPSVCRPWDQVRTSRSGKKKSNALGDWLGLLEQYSSRKLTYEGDKLLAISGLANHVSEKSPSLGSYIFGNFSRKIHRGLLWTGIAESRPKRRISTMPSWAWASYPGRVTFSGEQSYVFFESNIEYVSCSPEGALTVSAKGFRARTLIADLEAFNVRTFHTGDNLSFSLDLEGDLLVDDVEAISLAHSSEPYSFEIVGILVERDIDDQRHGIQNRYSRVGWFRMRKSWLGEANLRDLYWTTQPHDITLV</sequence>
<dbReference type="AlphaFoldDB" id="A0A6A6SVV2"/>
<dbReference type="PANTHER" id="PTHR33112">
    <property type="entry name" value="DOMAIN PROTEIN, PUTATIVE-RELATED"/>
    <property type="match status" value="1"/>
</dbReference>
<dbReference type="InterPro" id="IPR010730">
    <property type="entry name" value="HET"/>
</dbReference>
<evidence type="ECO:0000313" key="3">
    <source>
        <dbReference type="Proteomes" id="UP000799324"/>
    </source>
</evidence>
<reference evidence="2" key="1">
    <citation type="journal article" date="2020" name="Stud. Mycol.">
        <title>101 Dothideomycetes genomes: a test case for predicting lifestyles and emergence of pathogens.</title>
        <authorList>
            <person name="Haridas S."/>
            <person name="Albert R."/>
            <person name="Binder M."/>
            <person name="Bloem J."/>
            <person name="Labutti K."/>
            <person name="Salamov A."/>
            <person name="Andreopoulos B."/>
            <person name="Baker S."/>
            <person name="Barry K."/>
            <person name="Bills G."/>
            <person name="Bluhm B."/>
            <person name="Cannon C."/>
            <person name="Castanera R."/>
            <person name="Culley D."/>
            <person name="Daum C."/>
            <person name="Ezra D."/>
            <person name="Gonzalez J."/>
            <person name="Henrissat B."/>
            <person name="Kuo A."/>
            <person name="Liang C."/>
            <person name="Lipzen A."/>
            <person name="Lutzoni F."/>
            <person name="Magnuson J."/>
            <person name="Mondo S."/>
            <person name="Nolan M."/>
            <person name="Ohm R."/>
            <person name="Pangilinan J."/>
            <person name="Park H.-J."/>
            <person name="Ramirez L."/>
            <person name="Alfaro M."/>
            <person name="Sun H."/>
            <person name="Tritt A."/>
            <person name="Yoshinaga Y."/>
            <person name="Zwiers L.-H."/>
            <person name="Turgeon B."/>
            <person name="Goodwin S."/>
            <person name="Spatafora J."/>
            <person name="Crous P."/>
            <person name="Grigoriev I."/>
        </authorList>
    </citation>
    <scope>NUCLEOTIDE SEQUENCE</scope>
    <source>
        <strain evidence="2">CBS 122681</strain>
    </source>
</reference>
<dbReference type="OrthoDB" id="5125733at2759"/>
<dbReference type="Pfam" id="PF06985">
    <property type="entry name" value="HET"/>
    <property type="match status" value="1"/>
</dbReference>
<feature type="domain" description="Heterokaryon incompatibility" evidence="1">
    <location>
        <begin position="84"/>
        <end position="234"/>
    </location>
</feature>
<gene>
    <name evidence="2" type="ORF">K491DRAFT_140332</name>
</gene>
<evidence type="ECO:0000259" key="1">
    <source>
        <dbReference type="Pfam" id="PF06985"/>
    </source>
</evidence>
<dbReference type="PANTHER" id="PTHR33112:SF16">
    <property type="entry name" value="HETEROKARYON INCOMPATIBILITY DOMAIN-CONTAINING PROTEIN"/>
    <property type="match status" value="1"/>
</dbReference>
<organism evidence="2 3">
    <name type="scientific">Lophiostoma macrostomum CBS 122681</name>
    <dbReference type="NCBI Taxonomy" id="1314788"/>
    <lineage>
        <taxon>Eukaryota</taxon>
        <taxon>Fungi</taxon>
        <taxon>Dikarya</taxon>
        <taxon>Ascomycota</taxon>
        <taxon>Pezizomycotina</taxon>
        <taxon>Dothideomycetes</taxon>
        <taxon>Pleosporomycetidae</taxon>
        <taxon>Pleosporales</taxon>
        <taxon>Lophiostomataceae</taxon>
        <taxon>Lophiostoma</taxon>
    </lineage>
</organism>
<protein>
    <submittedName>
        <fullName evidence="2">HET-domain-containing protein</fullName>
    </submittedName>
</protein>